<dbReference type="InterPro" id="IPR014509">
    <property type="entry name" value="YjdF-like"/>
</dbReference>
<accession>A0A1G2QAU0</accession>
<dbReference type="Proteomes" id="UP000176494">
    <property type="component" value="Unassembled WGS sequence"/>
</dbReference>
<evidence type="ECO:0000256" key="1">
    <source>
        <dbReference type="SAM" id="Phobius"/>
    </source>
</evidence>
<feature type="transmembrane region" description="Helical" evidence="1">
    <location>
        <begin position="106"/>
        <end position="123"/>
    </location>
</feature>
<keyword evidence="1" id="KW-0812">Transmembrane</keyword>
<evidence type="ECO:0008006" key="4">
    <source>
        <dbReference type="Google" id="ProtNLM"/>
    </source>
</evidence>
<gene>
    <name evidence="2" type="ORF">A2114_01980</name>
</gene>
<keyword evidence="1" id="KW-1133">Transmembrane helix</keyword>
<feature type="transmembrane region" description="Helical" evidence="1">
    <location>
        <begin position="174"/>
        <end position="195"/>
    </location>
</feature>
<feature type="transmembrane region" description="Helical" evidence="1">
    <location>
        <begin position="135"/>
        <end position="162"/>
    </location>
</feature>
<keyword evidence="1" id="KW-0472">Membrane</keyword>
<feature type="transmembrane region" description="Helical" evidence="1">
    <location>
        <begin position="7"/>
        <end position="27"/>
    </location>
</feature>
<dbReference type="AlphaFoldDB" id="A0A1G2QAU0"/>
<reference evidence="2 3" key="1">
    <citation type="journal article" date="2016" name="Nat. Commun.">
        <title>Thousands of microbial genomes shed light on interconnected biogeochemical processes in an aquifer system.</title>
        <authorList>
            <person name="Anantharaman K."/>
            <person name="Brown C.T."/>
            <person name="Hug L.A."/>
            <person name="Sharon I."/>
            <person name="Castelle C.J."/>
            <person name="Probst A.J."/>
            <person name="Thomas B.C."/>
            <person name="Singh A."/>
            <person name="Wilkins M.J."/>
            <person name="Karaoz U."/>
            <person name="Brodie E.L."/>
            <person name="Williams K.H."/>
            <person name="Hubbard S.S."/>
            <person name="Banfield J.F."/>
        </authorList>
    </citation>
    <scope>NUCLEOTIDE SEQUENCE [LARGE SCALE GENOMIC DNA]</scope>
</reference>
<name>A0A1G2QAU0_9BACT</name>
<protein>
    <recommendedName>
        <fullName evidence="4">DUF2238 domain-containing protein</fullName>
    </recommendedName>
</protein>
<feature type="transmembrane region" description="Helical" evidence="1">
    <location>
        <begin position="33"/>
        <end position="51"/>
    </location>
</feature>
<dbReference type="EMBL" id="MHTG01000009">
    <property type="protein sequence ID" value="OHA57684.1"/>
    <property type="molecule type" value="Genomic_DNA"/>
</dbReference>
<comment type="caution">
    <text evidence="2">The sequence shown here is derived from an EMBL/GenBank/DDBJ whole genome shotgun (WGS) entry which is preliminary data.</text>
</comment>
<organism evidence="2 3">
    <name type="scientific">Candidatus Vogelbacteria bacterium GWA1_51_14</name>
    <dbReference type="NCBI Taxonomy" id="1802435"/>
    <lineage>
        <taxon>Bacteria</taxon>
        <taxon>Candidatus Vogeliibacteriota</taxon>
    </lineage>
</organism>
<proteinExistence type="predicted"/>
<dbReference type="STRING" id="1802435.A2114_01980"/>
<dbReference type="Pfam" id="PF09997">
    <property type="entry name" value="DUF2238"/>
    <property type="match status" value="1"/>
</dbReference>
<evidence type="ECO:0000313" key="2">
    <source>
        <dbReference type="EMBL" id="OHA57684.1"/>
    </source>
</evidence>
<sequence length="208" mass="23129">MISHQEKLTLIGFATAYIVGFSAYYLFIKNFEFLWYVAVLVFFFILILATLKRSGFDRPILWGLAIWGFLHMAGGGVRVGDGVLYALELIPIAGSGDAYVLKFDQVVHAFGFAVATLVVFHLLRPYLGGKVNWKIVYPIIALGGMGLGVINEIVEFIAVVVFPETGVGGYYNTALDLVFNTIGAVLATVFIHFYYRPSRPRLNRSFEV</sequence>
<feature type="transmembrane region" description="Helical" evidence="1">
    <location>
        <begin position="60"/>
        <end position="79"/>
    </location>
</feature>
<evidence type="ECO:0000313" key="3">
    <source>
        <dbReference type="Proteomes" id="UP000176494"/>
    </source>
</evidence>